<keyword evidence="3" id="KW-1185">Reference proteome</keyword>
<comment type="caution">
    <text evidence="2">The sequence shown here is derived from an EMBL/GenBank/DDBJ whole genome shotgun (WGS) entry which is preliminary data.</text>
</comment>
<dbReference type="AlphaFoldDB" id="A0A8H8REG8"/>
<feature type="compositionally biased region" description="Polar residues" evidence="1">
    <location>
        <begin position="1"/>
        <end position="33"/>
    </location>
</feature>
<evidence type="ECO:0000256" key="1">
    <source>
        <dbReference type="SAM" id="MobiDB-lite"/>
    </source>
</evidence>
<feature type="compositionally biased region" description="Basic and acidic residues" evidence="1">
    <location>
        <begin position="156"/>
        <end position="172"/>
    </location>
</feature>
<feature type="region of interest" description="Disordered" evidence="1">
    <location>
        <begin position="126"/>
        <end position="172"/>
    </location>
</feature>
<dbReference type="OrthoDB" id="3548605at2759"/>
<dbReference type="EMBL" id="QGMI01001971">
    <property type="protein sequence ID" value="TVY31855.1"/>
    <property type="molecule type" value="Genomic_DNA"/>
</dbReference>
<evidence type="ECO:0000313" key="3">
    <source>
        <dbReference type="Proteomes" id="UP000443090"/>
    </source>
</evidence>
<evidence type="ECO:0000313" key="2">
    <source>
        <dbReference type="EMBL" id="TVY31855.1"/>
    </source>
</evidence>
<reference evidence="2 3" key="1">
    <citation type="submission" date="2018-05" db="EMBL/GenBank/DDBJ databases">
        <title>Genome sequencing and assembly of the regulated plant pathogen Lachnellula willkommii and related sister species for the development of diagnostic species identification markers.</title>
        <authorList>
            <person name="Giroux E."/>
            <person name="Bilodeau G."/>
        </authorList>
    </citation>
    <scope>NUCLEOTIDE SEQUENCE [LARGE SCALE GENOMIC DNA]</scope>
    <source>
        <strain evidence="2 3">CBS 160.35</strain>
    </source>
</reference>
<dbReference type="Proteomes" id="UP000443090">
    <property type="component" value="Unassembled WGS sequence"/>
</dbReference>
<feature type="compositionally biased region" description="Basic and acidic residues" evidence="1">
    <location>
        <begin position="41"/>
        <end position="59"/>
    </location>
</feature>
<protein>
    <submittedName>
        <fullName evidence="2">Uncharacterized protein</fullName>
    </submittedName>
</protein>
<feature type="region of interest" description="Disordered" evidence="1">
    <location>
        <begin position="1"/>
        <end position="106"/>
    </location>
</feature>
<sequence length="172" mass="19053">MSQSQTTNITFDTNALHRYNTNQSTKSTNSRGSNEVDPGEDEKHDWTQTTDEKDSWANRERRRSSVWNGMDAPGVHKKRADSGASSGAGDRRGSILSLWTSGKDKDGKHIMHHDDHDVAVVEDEQVPVKGPTSPAISPDAPVRDQRRGSILSMWKPGKDEKGRSIIHHADDA</sequence>
<proteinExistence type="predicted"/>
<name>A0A8H8REG8_9HELO</name>
<organism evidence="2 3">
    <name type="scientific">Lachnellula occidentalis</name>
    <dbReference type="NCBI Taxonomy" id="215460"/>
    <lineage>
        <taxon>Eukaryota</taxon>
        <taxon>Fungi</taxon>
        <taxon>Dikarya</taxon>
        <taxon>Ascomycota</taxon>
        <taxon>Pezizomycotina</taxon>
        <taxon>Leotiomycetes</taxon>
        <taxon>Helotiales</taxon>
        <taxon>Lachnaceae</taxon>
        <taxon>Lachnellula</taxon>
    </lineage>
</organism>
<gene>
    <name evidence="2" type="ORF">LOCC1_G008851</name>
</gene>
<accession>A0A8H8REG8</accession>